<accession>A0ABT4Q824</accession>
<comment type="caution">
    <text evidence="1">The sequence shown here is derived from an EMBL/GenBank/DDBJ whole genome shotgun (WGS) entry which is preliminary data.</text>
</comment>
<proteinExistence type="predicted"/>
<sequence length="76" mass="8986">MWECVLKRNQLEIQMNSEGKSIRLFWRGHAETDRPGDATGVELTQSDMFELMHTFLSINRTFNEETMYFEEPSIVL</sequence>
<dbReference type="RefSeq" id="WP_269881478.1">
    <property type="nucleotide sequence ID" value="NZ_JAQAGZ010000006.1"/>
</dbReference>
<gene>
    <name evidence="1" type="ORF">O9H85_11410</name>
</gene>
<dbReference type="EMBL" id="JAQAGZ010000006">
    <property type="protein sequence ID" value="MCZ8513018.1"/>
    <property type="molecule type" value="Genomic_DNA"/>
</dbReference>
<evidence type="ECO:0000313" key="1">
    <source>
        <dbReference type="EMBL" id="MCZ8513018.1"/>
    </source>
</evidence>
<reference evidence="1 2" key="1">
    <citation type="submission" date="2022-12" db="EMBL/GenBank/DDBJ databases">
        <title>Draft genome sequence of Paenibacillus sp. dW9.</title>
        <authorList>
            <person name="Choi E.-W."/>
            <person name="Kim D.-U."/>
        </authorList>
    </citation>
    <scope>NUCLEOTIDE SEQUENCE [LARGE SCALE GENOMIC DNA]</scope>
    <source>
        <strain evidence="2">dW9</strain>
    </source>
</reference>
<protein>
    <submittedName>
        <fullName evidence="1">Uncharacterized protein</fullName>
    </submittedName>
</protein>
<organism evidence="1 2">
    <name type="scientific">Paenibacillus gyeongsangnamensis</name>
    <dbReference type="NCBI Taxonomy" id="3388067"/>
    <lineage>
        <taxon>Bacteria</taxon>
        <taxon>Bacillati</taxon>
        <taxon>Bacillota</taxon>
        <taxon>Bacilli</taxon>
        <taxon>Bacillales</taxon>
        <taxon>Paenibacillaceae</taxon>
        <taxon>Paenibacillus</taxon>
    </lineage>
</organism>
<keyword evidence="2" id="KW-1185">Reference proteome</keyword>
<evidence type="ECO:0000313" key="2">
    <source>
        <dbReference type="Proteomes" id="UP001527882"/>
    </source>
</evidence>
<dbReference type="Proteomes" id="UP001527882">
    <property type="component" value="Unassembled WGS sequence"/>
</dbReference>
<name>A0ABT4Q824_9BACL</name>